<dbReference type="Gene3D" id="4.10.60.10">
    <property type="entry name" value="Zinc finger, CCHC-type"/>
    <property type="match status" value="1"/>
</dbReference>
<dbReference type="SUPFAM" id="SSF52540">
    <property type="entry name" value="P-loop containing nucleoside triphosphate hydrolases"/>
    <property type="match status" value="1"/>
</dbReference>
<dbReference type="GO" id="GO:0005525">
    <property type="term" value="F:GTP binding"/>
    <property type="evidence" value="ECO:0007669"/>
    <property type="project" value="UniProtKB-KW"/>
</dbReference>
<feature type="compositionally biased region" description="Polar residues" evidence="12">
    <location>
        <begin position="489"/>
        <end position="508"/>
    </location>
</feature>
<feature type="compositionally biased region" description="Pro residues" evidence="12">
    <location>
        <begin position="684"/>
        <end position="695"/>
    </location>
</feature>
<dbReference type="InterPro" id="IPR027417">
    <property type="entry name" value="P-loop_NTPase"/>
</dbReference>
<keyword evidence="5" id="KW-0648">Protein biosynthesis</keyword>
<dbReference type="Gene3D" id="3.40.50.10050">
    <property type="entry name" value="Translation initiation factor IF- 2, domain 3"/>
    <property type="match status" value="1"/>
</dbReference>
<dbReference type="PROSITE" id="PS50158">
    <property type="entry name" value="ZF_CCHC"/>
    <property type="match status" value="2"/>
</dbReference>
<dbReference type="InterPro" id="IPR036875">
    <property type="entry name" value="Znf_CCHC_sf"/>
</dbReference>
<dbReference type="SUPFAM" id="SSF52156">
    <property type="entry name" value="Initiation factor IF2/eIF5b, domain 3"/>
    <property type="match status" value="1"/>
</dbReference>
<dbReference type="FunFam" id="2.40.30.10:FF:000007">
    <property type="entry name" value="Translation initiation factor IF-2"/>
    <property type="match status" value="1"/>
</dbReference>
<feature type="compositionally biased region" description="Basic and acidic residues" evidence="12">
    <location>
        <begin position="1830"/>
        <end position="1924"/>
    </location>
</feature>
<feature type="compositionally biased region" description="Pro residues" evidence="12">
    <location>
        <begin position="605"/>
        <end position="620"/>
    </location>
</feature>
<dbReference type="InterPro" id="IPR044145">
    <property type="entry name" value="IF2_II"/>
</dbReference>
<evidence type="ECO:0000313" key="16">
    <source>
        <dbReference type="Proteomes" id="UP000309340"/>
    </source>
</evidence>
<dbReference type="InterPro" id="IPR000795">
    <property type="entry name" value="T_Tr_GTP-bd_dom"/>
</dbReference>
<dbReference type="PANTHER" id="PTHR43381:SF20">
    <property type="entry name" value="TRANSLATION INITIATION FACTOR IF-2, MITOCHONDRIAL"/>
    <property type="match status" value="1"/>
</dbReference>
<comment type="caution">
    <text evidence="15">The sequence shown here is derived from an EMBL/GenBank/DDBJ whole genome shotgun (WGS) entry which is preliminary data.</text>
</comment>
<feature type="compositionally biased region" description="Basic and acidic residues" evidence="12">
    <location>
        <begin position="173"/>
        <end position="190"/>
    </location>
</feature>
<evidence type="ECO:0000256" key="5">
    <source>
        <dbReference type="ARBA" id="ARBA00022917"/>
    </source>
</evidence>
<keyword evidence="11" id="KW-0862">Zinc</keyword>
<comment type="function">
    <text evidence="9">One of the essential components for the initiation of protein synthesis. Protects formylmethionyl-tRNA from spontaneous hydrolysis and promotes its binding to the 30S ribosomal subunits. Also involved in the hydrolysis of GTP during the formation of the 70S ribosomal complex.</text>
</comment>
<feature type="compositionally biased region" description="Polar residues" evidence="12">
    <location>
        <begin position="564"/>
        <end position="575"/>
    </location>
</feature>
<reference evidence="15 16" key="1">
    <citation type="submission" date="2017-03" db="EMBL/GenBank/DDBJ databases">
        <title>Genomes of endolithic fungi from Antarctica.</title>
        <authorList>
            <person name="Coleine C."/>
            <person name="Masonjones S."/>
            <person name="Stajich J.E."/>
        </authorList>
    </citation>
    <scope>NUCLEOTIDE SEQUENCE [LARGE SCALE GENOMIC DNA]</scope>
    <source>
        <strain evidence="15 16">CCFEE 5184</strain>
    </source>
</reference>
<keyword evidence="8" id="KW-0342">GTP-binding</keyword>
<feature type="compositionally biased region" description="Polar residues" evidence="12">
    <location>
        <begin position="325"/>
        <end position="337"/>
    </location>
</feature>
<dbReference type="InterPro" id="IPR053905">
    <property type="entry name" value="EF-G-like_DII"/>
</dbReference>
<evidence type="ECO:0000259" key="14">
    <source>
        <dbReference type="PROSITE" id="PS51722"/>
    </source>
</evidence>
<feature type="compositionally biased region" description="Basic and acidic residues" evidence="12">
    <location>
        <begin position="104"/>
        <end position="121"/>
    </location>
</feature>
<gene>
    <name evidence="15" type="ORF">B0A55_01823</name>
</gene>
<sequence length="1941" mass="215006">MDLRPLLLPHPREEATLAIAKEREAQARREREVEAARRRRDEEEREKITRQWREQRDQEEKERVARQWREQQAAEERERVARQWREQQAEEEAKAKAQAAASAARDKLREESRQREERESLARQWRQQQAEEAKAKAQAAAYTERDKLQEEQRPAQEPAPGGGQVAAGVPGHFDTRRSGRPGDDIARSSERSLNFRRMQKSDPALRQTQDQLHAGSRSIRLDESGGNARPAATSSARSSPPRRDDLFAAQTRSSPRPPPRVALPSFGSAAAAPAPARPATDDGWGSGAVQTAPVKYSEAPVERRYEKLLAERSPPVEPPRGANPNILTANGPTTNFHYHQELDRGSRVPQMLPLKARGTESHPRRRQDGGERDPMDVWENLEAEPELPQQSGVHDGQQPDAREQLSGAYGRHPGAHEQQSGVDGRQSGINGQQSTPEIRDPERFVRDARDAREKQPLPARRASQYDFLAALQGGHQDTSRNERLAGRESLQSSDVGARNARQSPQSTRDSTRFETAAEDALPARNTRDPLDLRPRNDASTQQFAPLIDTHKPVPAPFKHDTRPRQQPQPEWQDNVPNRRKLSSGWEDDVQHRRNTSPAWHNDLQQPPPNAPPPAARPPLAPSTSYYQPPPASGLQQSRQNAYADHNSHGYRATMLDAQDYQPAQPSFDETQAAEWQHLRRRNSAPPPSSRPPPPQHSLQPQQQRNSYQDPDWIDRQFREHVQQRPQQVYPAYLDQQQQPGQQQRDPSGPFDLRQAVRQAQGIKCGRCGEMGHVARECTGPDRSTCHRCGQIGHRALNCPYSDSSVPHARRRQSEGIGREEEIARSTGRFGGREQGVRPDPFGGREQGVRSYPFGGREQGMRSDTLRGREQTKQDAFAERDQKRLDRFGAQEESRLAPRGQREDAVDDVRADLFGPKKSAEAEEDEDEAPTERVLRSRKFTEEAKKEKPRAGRRRDDDDEEDEGAAAREDRVARKASRKAQKAEEQAAAKAEKSARKAEQGPPVNLPEFVSVATLAQHLGVRYEQFVGRLERLGYDDVFPGKILNSETSGMIAMEYGYEPIFGEAQAAAEREERDLTARPEIAQEDKEYLPTRPPVVTIMGHVDHGKTTILDYLRKSSVAAGEAGGITQHIGAFSVPLASSGRTITFLDTPGHAAFLAMRQRGANVTDLVILVVAADDSVKPQTLEAIKHAKAASVPMIVAVNKIDKEGADLQRVKQDLARHGVEIEDFGGETQVVPVSGKTGEGMDELEENVVTLSEILDHRAESEGPVEGWVLEATTKKAGRVATVLVRRGTLRPGSVIVAGKTWARVRTLRNEAGQTIADVGPGMPVEVDGWRDQPAAGDEVLQAASEQKATDVVEYRHELEEQKKIAEDMEAINETRRLDQERQRKEKAAAEAAKRARNSDDPEAIPAEKAPATAPEDQPTGQLTVPLIIKADVSGSAEAVSAYILSISSPLIAPKILRSTVGPLNESDVELADAARGHIVAFNLPTDEGLKAVAARAGVKVLENNIIYRVLDDVKAVMEERLPALVRQRVLGEADVGAGFEIGVGGRKKVKIAGCKVRNGVVGRGSRVRVMRHGEKVFDGEFCGTISSLKNVKKDVQEMRKGTECGMGFEGGKGSKWAIRCRRMRKLGGFLLQPHPGPPQQDSKPVVKQAISPSPLQVTVFVPVSPRIKKGRGVSFGEKKKKKRKSRDDSTRGRAGKYSKAKRGGGRNFSKNLRPLDADGAERSMWAEPVVEEGSDSSDDSDEDSSDDDGAPSQQPGGGDVTREQRKAATKAKKDAAIRKKQGTVQAGDMPSSDSDDDDDDDESDDMPANPNLTAAARKQVVPKAPTEEPAAKKLVKKDADLSQLSRREREALEAQQKKERYQKLHAEGKTEEARADMERLRLVRQQREEAAAQKEAEKQEKDMVSKEKKDQMARLDRQQALKAARGARGSKKGGKA</sequence>
<feature type="compositionally biased region" description="Basic and acidic residues" evidence="12">
    <location>
        <begin position="477"/>
        <end position="486"/>
    </location>
</feature>
<evidence type="ECO:0000256" key="3">
    <source>
        <dbReference type="ARBA" id="ARBA00022540"/>
    </source>
</evidence>
<organism evidence="15 16">
    <name type="scientific">Friedmanniomyces simplex</name>
    <dbReference type="NCBI Taxonomy" id="329884"/>
    <lineage>
        <taxon>Eukaryota</taxon>
        <taxon>Fungi</taxon>
        <taxon>Dikarya</taxon>
        <taxon>Ascomycota</taxon>
        <taxon>Pezizomycotina</taxon>
        <taxon>Dothideomycetes</taxon>
        <taxon>Dothideomycetidae</taxon>
        <taxon>Mycosphaerellales</taxon>
        <taxon>Teratosphaeriaceae</taxon>
        <taxon>Friedmanniomyces</taxon>
    </lineage>
</organism>
<accession>A0A4U0XZD2</accession>
<dbReference type="InterPro" id="IPR036925">
    <property type="entry name" value="TIF_IF2_dom3_sf"/>
</dbReference>
<keyword evidence="4" id="KW-0547">Nucleotide-binding</keyword>
<dbReference type="GO" id="GO:0003676">
    <property type="term" value="F:nucleic acid binding"/>
    <property type="evidence" value="ECO:0007669"/>
    <property type="project" value="InterPro"/>
</dbReference>
<keyword evidence="6" id="KW-0809">Transit peptide</keyword>
<feature type="region of interest" description="Disordered" evidence="12">
    <location>
        <begin position="1379"/>
        <end position="1424"/>
    </location>
</feature>
<dbReference type="PROSITE" id="PS01176">
    <property type="entry name" value="IF2"/>
    <property type="match status" value="1"/>
</dbReference>
<dbReference type="EMBL" id="NAJQ01000040">
    <property type="protein sequence ID" value="TKA82111.1"/>
    <property type="molecule type" value="Genomic_DNA"/>
</dbReference>
<feature type="compositionally biased region" description="Basic and acidic residues" evidence="12">
    <location>
        <begin position="980"/>
        <end position="998"/>
    </location>
</feature>
<name>A0A4U0XZD2_9PEZI</name>
<evidence type="ECO:0000256" key="9">
    <source>
        <dbReference type="ARBA" id="ARBA00025162"/>
    </source>
</evidence>
<evidence type="ECO:0000313" key="15">
    <source>
        <dbReference type="EMBL" id="TKA82111.1"/>
    </source>
</evidence>
<dbReference type="GO" id="GO:0005739">
    <property type="term" value="C:mitochondrion"/>
    <property type="evidence" value="ECO:0007669"/>
    <property type="project" value="UniProtKB-SubCell"/>
</dbReference>
<dbReference type="GO" id="GO:0003924">
    <property type="term" value="F:GTPase activity"/>
    <property type="evidence" value="ECO:0007669"/>
    <property type="project" value="InterPro"/>
</dbReference>
<dbReference type="Gene3D" id="3.40.50.300">
    <property type="entry name" value="P-loop containing nucleotide triphosphate hydrolases"/>
    <property type="match status" value="1"/>
</dbReference>
<feature type="compositionally biased region" description="Acidic residues" evidence="12">
    <location>
        <begin position="1798"/>
        <end position="1810"/>
    </location>
</feature>
<dbReference type="Pfam" id="PF00098">
    <property type="entry name" value="zf-CCHC"/>
    <property type="match status" value="2"/>
</dbReference>
<proteinExistence type="inferred from homology"/>
<dbReference type="CDD" id="cd03692">
    <property type="entry name" value="mtIF2_IVc"/>
    <property type="match status" value="1"/>
</dbReference>
<dbReference type="InterPro" id="IPR000178">
    <property type="entry name" value="TF_IF2_bacterial-like"/>
</dbReference>
<dbReference type="HAMAP" id="MF_00100_B">
    <property type="entry name" value="IF_2_B"/>
    <property type="match status" value="1"/>
</dbReference>
<dbReference type="InterPro" id="IPR019380">
    <property type="entry name" value="Casein_kinase_sb_PP28"/>
</dbReference>
<dbReference type="SUPFAM" id="SSF57756">
    <property type="entry name" value="Retrovirus zinc finger-like domains"/>
    <property type="match status" value="1"/>
</dbReference>
<feature type="compositionally biased region" description="Basic and acidic residues" evidence="12">
    <location>
        <begin position="929"/>
        <end position="955"/>
    </location>
</feature>
<dbReference type="InterPro" id="IPR023115">
    <property type="entry name" value="TIF_IF2_dom3"/>
</dbReference>
<feature type="compositionally biased region" description="Low complexity" evidence="12">
    <location>
        <begin position="696"/>
        <end position="706"/>
    </location>
</feature>
<feature type="region of interest" description="Disordered" evidence="12">
    <location>
        <begin position="1674"/>
        <end position="1941"/>
    </location>
</feature>
<dbReference type="PROSITE" id="PS51722">
    <property type="entry name" value="G_TR_2"/>
    <property type="match status" value="1"/>
</dbReference>
<dbReference type="FunFam" id="3.40.50.10050:FF:000001">
    <property type="entry name" value="Translation initiation factor IF-2"/>
    <property type="match status" value="1"/>
</dbReference>
<dbReference type="OrthoDB" id="361630at2759"/>
<evidence type="ECO:0000256" key="7">
    <source>
        <dbReference type="ARBA" id="ARBA00023128"/>
    </source>
</evidence>
<evidence type="ECO:0000259" key="13">
    <source>
        <dbReference type="PROSITE" id="PS50158"/>
    </source>
</evidence>
<dbReference type="InterPro" id="IPR015760">
    <property type="entry name" value="TIF_IF2"/>
</dbReference>
<dbReference type="Pfam" id="PF11987">
    <property type="entry name" value="IF-2"/>
    <property type="match status" value="1"/>
</dbReference>
<dbReference type="SMART" id="SM00343">
    <property type="entry name" value="ZnF_C2HC"/>
    <property type="match status" value="2"/>
</dbReference>
<evidence type="ECO:0000256" key="1">
    <source>
        <dbReference type="ARBA" id="ARBA00004173"/>
    </source>
</evidence>
<feature type="region of interest" description="Disordered" evidence="12">
    <location>
        <begin position="662"/>
        <end position="706"/>
    </location>
</feature>
<feature type="domain" description="CCHC-type" evidence="13">
    <location>
        <begin position="785"/>
        <end position="799"/>
    </location>
</feature>
<dbReference type="Pfam" id="PF22042">
    <property type="entry name" value="EF-G_D2"/>
    <property type="match status" value="1"/>
</dbReference>
<protein>
    <recommendedName>
        <fullName evidence="10">Translation initiation factor IF-2, mitochondrial</fullName>
    </recommendedName>
</protein>
<feature type="compositionally biased region" description="Basic and acidic residues" evidence="12">
    <location>
        <begin position="811"/>
        <end position="823"/>
    </location>
</feature>
<dbReference type="Proteomes" id="UP000309340">
    <property type="component" value="Unassembled WGS sequence"/>
</dbReference>
<dbReference type="CDD" id="cd01887">
    <property type="entry name" value="IF2_eIF5B"/>
    <property type="match status" value="1"/>
</dbReference>
<evidence type="ECO:0000256" key="8">
    <source>
        <dbReference type="ARBA" id="ARBA00023134"/>
    </source>
</evidence>
<dbReference type="STRING" id="329884.A0A4U0XZD2"/>
<dbReference type="PANTHER" id="PTHR43381">
    <property type="entry name" value="TRANSLATION INITIATION FACTOR IF-2-RELATED"/>
    <property type="match status" value="1"/>
</dbReference>
<evidence type="ECO:0000256" key="4">
    <source>
        <dbReference type="ARBA" id="ARBA00022741"/>
    </source>
</evidence>
<feature type="compositionally biased region" description="Low complexity" evidence="12">
    <location>
        <begin position="269"/>
        <end position="278"/>
    </location>
</feature>
<feature type="compositionally biased region" description="Basic residues" evidence="12">
    <location>
        <begin position="1698"/>
        <end position="1709"/>
    </location>
</feature>
<dbReference type="GO" id="GO:0003743">
    <property type="term" value="F:translation initiation factor activity"/>
    <property type="evidence" value="ECO:0007669"/>
    <property type="project" value="UniProtKB-KW"/>
</dbReference>
<feature type="region of interest" description="Disordered" evidence="12">
    <location>
        <begin position="803"/>
        <end position="1003"/>
    </location>
</feature>
<dbReference type="FunFam" id="3.40.50.300:FF:000019">
    <property type="entry name" value="Translation initiation factor IF-2"/>
    <property type="match status" value="1"/>
</dbReference>
<keyword evidence="3" id="KW-0396">Initiation factor</keyword>
<feature type="compositionally biased region" description="Low complexity" evidence="12">
    <location>
        <begin position="228"/>
        <end position="239"/>
    </location>
</feature>
<evidence type="ECO:0000256" key="11">
    <source>
        <dbReference type="PROSITE-ProRule" id="PRU00047"/>
    </source>
</evidence>
<feature type="compositionally biased region" description="Polar residues" evidence="12">
    <location>
        <begin position="595"/>
        <end position="604"/>
    </location>
</feature>
<keyword evidence="16" id="KW-1185">Reference proteome</keyword>
<feature type="compositionally biased region" description="Basic and acidic residues" evidence="12">
    <location>
        <begin position="300"/>
        <end position="310"/>
    </location>
</feature>
<dbReference type="InterPro" id="IPR001878">
    <property type="entry name" value="Znf_CCHC"/>
</dbReference>
<dbReference type="InterPro" id="IPR005225">
    <property type="entry name" value="Small_GTP-bd"/>
</dbReference>
<dbReference type="SUPFAM" id="SSF50447">
    <property type="entry name" value="Translation proteins"/>
    <property type="match status" value="2"/>
</dbReference>
<feature type="compositionally biased region" description="Basic and acidic residues" evidence="12">
    <location>
        <begin position="23"/>
        <end position="95"/>
    </location>
</feature>
<evidence type="ECO:0000256" key="2">
    <source>
        <dbReference type="ARBA" id="ARBA00007733"/>
    </source>
</evidence>
<feature type="compositionally biased region" description="Basic and acidic residues" evidence="12">
    <location>
        <begin position="1379"/>
        <end position="1404"/>
    </location>
</feature>
<feature type="domain" description="CCHC-type" evidence="13">
    <location>
        <begin position="763"/>
        <end position="777"/>
    </location>
</feature>
<keyword evidence="11" id="KW-0479">Metal-binding</keyword>
<keyword evidence="7" id="KW-0496">Mitochondrion</keyword>
<evidence type="ECO:0000256" key="12">
    <source>
        <dbReference type="SAM" id="MobiDB-lite"/>
    </source>
</evidence>
<dbReference type="CDD" id="cd03702">
    <property type="entry name" value="IF2_mtIF2_II"/>
    <property type="match status" value="1"/>
</dbReference>
<dbReference type="NCBIfam" id="TIGR00231">
    <property type="entry name" value="small_GTP"/>
    <property type="match status" value="1"/>
</dbReference>
<evidence type="ECO:0000256" key="10">
    <source>
        <dbReference type="ARBA" id="ARBA00044200"/>
    </source>
</evidence>
<feature type="compositionally biased region" description="Basic and acidic residues" evidence="12">
    <location>
        <begin position="1765"/>
        <end position="1782"/>
    </location>
</feature>
<feature type="compositionally biased region" description="Basic and acidic residues" evidence="12">
    <location>
        <begin position="357"/>
        <end position="375"/>
    </location>
</feature>
<feature type="domain" description="Tr-type G" evidence="14">
    <location>
        <begin position="1091"/>
        <end position="1260"/>
    </location>
</feature>
<feature type="compositionally biased region" description="Basic and acidic residues" evidence="12">
    <location>
        <begin position="858"/>
        <end position="910"/>
    </location>
</feature>
<dbReference type="Gene3D" id="2.40.30.10">
    <property type="entry name" value="Translation factors"/>
    <property type="match status" value="2"/>
</dbReference>
<keyword evidence="11" id="KW-0863">Zinc-finger</keyword>
<dbReference type="FunFam" id="2.40.30.10:FF:000008">
    <property type="entry name" value="Translation initiation factor IF-2"/>
    <property type="match status" value="1"/>
</dbReference>
<dbReference type="Pfam" id="PF00009">
    <property type="entry name" value="GTP_EFTU"/>
    <property type="match status" value="1"/>
</dbReference>
<dbReference type="InterPro" id="IPR009000">
    <property type="entry name" value="Transl_B-barrel_sf"/>
</dbReference>
<feature type="compositionally biased region" description="Basic and acidic residues" evidence="12">
    <location>
        <begin position="143"/>
        <end position="154"/>
    </location>
</feature>
<comment type="similarity">
    <text evidence="2">Belongs to the TRAFAC class translation factor GTPase superfamily. Classic translation factor GTPase family. IF-2 subfamily.</text>
</comment>
<comment type="subcellular location">
    <subcellularLocation>
        <location evidence="1">Mitochondrion</location>
    </subcellularLocation>
</comment>
<feature type="compositionally biased region" description="Basic and acidic residues" evidence="12">
    <location>
        <begin position="525"/>
        <end position="536"/>
    </location>
</feature>
<evidence type="ECO:0000256" key="6">
    <source>
        <dbReference type="ARBA" id="ARBA00022946"/>
    </source>
</evidence>
<feature type="compositionally biased region" description="Polar residues" evidence="12">
    <location>
        <begin position="417"/>
        <end position="436"/>
    </location>
</feature>
<dbReference type="GO" id="GO:0008270">
    <property type="term" value="F:zinc ion binding"/>
    <property type="evidence" value="ECO:0007669"/>
    <property type="project" value="UniProtKB-KW"/>
</dbReference>
<dbReference type="Pfam" id="PF10252">
    <property type="entry name" value="PP28"/>
    <property type="match status" value="1"/>
</dbReference>
<feature type="region of interest" description="Disordered" evidence="12">
    <location>
        <begin position="23"/>
        <end position="649"/>
    </location>
</feature>
<feature type="compositionally biased region" description="Basic and acidic residues" evidence="12">
    <location>
        <begin position="437"/>
        <end position="455"/>
    </location>
</feature>
<feature type="compositionally biased region" description="Acidic residues" evidence="12">
    <location>
        <begin position="1734"/>
        <end position="1754"/>
    </location>
</feature>